<sequence length="1130" mass="126779">MGELQVSSAHSAVDSLLGRLIRILEDEARLLGGVRGDVQFIKDEMESINGFLLHVLHLDRPDHQLQGWTRQVKDLARDCDNCVDVYMQRLAGAGSGGSARRLLSTPIVRLLTLPARRRIATRIRELKSRACDVGERRRRYGVVVPRTRNNAAAAAAARRGGQRGLAKRQLSEAGGGDHHADASSAGNTTKQDHRRRALLEEETPANLFAGETDTLVGWLLAAADEHRRPKVISIIRPDDEELVAAAIDPVKRALDDPRILELFQIRQWHSGQSHPGWVYQDMMTQILPMIQHMHRALGGMVSDYDKRNKRRYTRLKKKKKRIVVSNFSRKNLGSKGNKFPVGTTFDEVKEFIGGTASDKEEEEEEEEGFLQAAAMEVHEGFAMDVAKIISETMASEMGFHQGMTFQEMMENFLKDKSYLIVLDDVPDESLWRGIESAFPGNTAHSAILLTTRSPAVAYSCSPHDRVFPPLDHLIDFFHAKAVSLVENYPSNGNLDEVIRSILSKCASNSTDMCIRAFLHVLYANPNRNREELQGLCDSLHDSHGLMLDENMQQILMFWYNDLPVHYKSCLTYLSLFIQDDGSSSNSTMMIRRTSLVRRWAAESINTERNGQTALDEAERCFGVLLAKRFVLERDIGASGKIKSCAVNGLISKFITKVAREDNFVDADLQPDFAHRVSIWNRSQLQQVLAELQASPRPSSSSCWNMRKHYDQPLDDLTIFLKSLPAFSRLGLLKVLDLEGCDGLKDHHLENICKLFQLRYLNLRRSKLTKLPKKIQNLQQLETLDIRETTVSSFATKSLVLPMLKHLLSGYTQQQNEQTEKFSTVRMPRGIGSMTNLQVLCHVVVSGIEDELMDIGKLLQLRKLGVVFHGDQNSFKHLVQAIEKLHKSLISLSIRVEVPDGCENFPDMNMAEPTAFSYPKLLESLNICGIRCGLPRWIKELSRLAKLTLCDTHLGEQDMAVVGNLKALRYLRLRCRSYVQSKLTLGEKQFQHLKVLLIHGEDITDISFSKNPKLEKIVWSFREMKSISGIERLPSLRSFELHGDCNPDKVEIALKDHPNHPDLEHHGNRQGQGDAAGSLDADAASTCASVSAPNHPDVKHPDNRQGHGDDSAASTSASASASAPKHIQSIT</sequence>
<comment type="similarity">
    <text evidence="1">Belongs to the disease resistance NB-LRR family.</text>
</comment>
<dbReference type="CDD" id="cd14798">
    <property type="entry name" value="RX-CC_like"/>
    <property type="match status" value="1"/>
</dbReference>
<evidence type="ECO:0000256" key="7">
    <source>
        <dbReference type="SAM" id="MobiDB-lite"/>
    </source>
</evidence>
<dbReference type="GO" id="GO:0006952">
    <property type="term" value="P:defense response"/>
    <property type="evidence" value="ECO:0007669"/>
    <property type="project" value="UniProtKB-KW"/>
</dbReference>
<feature type="domain" description="NB-ARC" evidence="8">
    <location>
        <begin position="403"/>
        <end position="461"/>
    </location>
</feature>
<keyword evidence="5" id="KW-0611">Plant defense</keyword>
<keyword evidence="6" id="KW-0175">Coiled coil</keyword>
<dbReference type="OrthoDB" id="696255at2759"/>
<evidence type="ECO:0000256" key="1">
    <source>
        <dbReference type="ARBA" id="ARBA00008894"/>
    </source>
</evidence>
<reference evidence="12" key="2">
    <citation type="journal article" date="2008" name="Nucleic Acids Res.">
        <title>The rice annotation project database (RAP-DB): 2008 update.</title>
        <authorList>
            <consortium name="The rice annotation project (RAP)"/>
        </authorList>
    </citation>
    <scope>GENOME REANNOTATION</scope>
    <source>
        <strain evidence="12">cv. Nipponbare</strain>
    </source>
</reference>
<evidence type="ECO:0000256" key="5">
    <source>
        <dbReference type="ARBA" id="ARBA00022821"/>
    </source>
</evidence>
<keyword evidence="3" id="KW-0677">Repeat</keyword>
<dbReference type="HOGENOM" id="CLU_000837_7_1_1"/>
<accession>Q8H4K9</accession>
<dbReference type="Pfam" id="PF00931">
    <property type="entry name" value="NB-ARC"/>
    <property type="match status" value="1"/>
</dbReference>
<dbReference type="PANTHER" id="PTHR23155">
    <property type="entry name" value="DISEASE RESISTANCE PROTEIN RP"/>
    <property type="match status" value="1"/>
</dbReference>
<dbReference type="InterPro" id="IPR041118">
    <property type="entry name" value="Rx_N"/>
</dbReference>
<dbReference type="InterPro" id="IPR032675">
    <property type="entry name" value="LRR_dom_sf"/>
</dbReference>
<dbReference type="Pfam" id="PF18052">
    <property type="entry name" value="Rx_N"/>
    <property type="match status" value="1"/>
</dbReference>
<reference evidence="12" key="1">
    <citation type="journal article" date="2005" name="Nature">
        <title>The map-based sequence of the rice genome.</title>
        <authorList>
            <consortium name="International rice genome sequencing project (IRGSP)"/>
            <person name="Matsumoto T."/>
            <person name="Wu J."/>
            <person name="Kanamori H."/>
            <person name="Katayose Y."/>
            <person name="Fujisawa M."/>
            <person name="Namiki N."/>
            <person name="Mizuno H."/>
            <person name="Yamamoto K."/>
            <person name="Antonio B.A."/>
            <person name="Baba T."/>
            <person name="Sakata K."/>
            <person name="Nagamura Y."/>
            <person name="Aoki H."/>
            <person name="Arikawa K."/>
            <person name="Arita K."/>
            <person name="Bito T."/>
            <person name="Chiden Y."/>
            <person name="Fujitsuka N."/>
            <person name="Fukunaka R."/>
            <person name="Hamada M."/>
            <person name="Harada C."/>
            <person name="Hayashi A."/>
            <person name="Hijishita S."/>
            <person name="Honda M."/>
            <person name="Hosokawa S."/>
            <person name="Ichikawa Y."/>
            <person name="Idonuma A."/>
            <person name="Iijima M."/>
            <person name="Ikeda M."/>
            <person name="Ikeno M."/>
            <person name="Ito K."/>
            <person name="Ito S."/>
            <person name="Ito T."/>
            <person name="Ito Y."/>
            <person name="Ito Y."/>
            <person name="Iwabuchi A."/>
            <person name="Kamiya K."/>
            <person name="Karasawa W."/>
            <person name="Kurita K."/>
            <person name="Katagiri S."/>
            <person name="Kikuta A."/>
            <person name="Kobayashi H."/>
            <person name="Kobayashi N."/>
            <person name="Machita K."/>
            <person name="Maehara T."/>
            <person name="Masukawa M."/>
            <person name="Mizubayashi T."/>
            <person name="Mukai Y."/>
            <person name="Nagasaki H."/>
            <person name="Nagata Y."/>
            <person name="Naito S."/>
            <person name="Nakashima M."/>
            <person name="Nakama Y."/>
            <person name="Nakamichi Y."/>
            <person name="Nakamura M."/>
            <person name="Meguro A."/>
            <person name="Negishi M."/>
            <person name="Ohta I."/>
            <person name="Ohta T."/>
            <person name="Okamoto M."/>
            <person name="Ono N."/>
            <person name="Saji S."/>
            <person name="Sakaguchi M."/>
            <person name="Sakai K."/>
            <person name="Shibata M."/>
            <person name="Shimokawa T."/>
            <person name="Song J."/>
            <person name="Takazaki Y."/>
            <person name="Terasawa K."/>
            <person name="Tsugane M."/>
            <person name="Tsuji K."/>
            <person name="Ueda S."/>
            <person name="Waki K."/>
            <person name="Yamagata H."/>
            <person name="Yamamoto M."/>
            <person name="Yamamoto S."/>
            <person name="Yamane H."/>
            <person name="Yoshiki S."/>
            <person name="Yoshihara R."/>
            <person name="Yukawa K."/>
            <person name="Zhong H."/>
            <person name="Yano M."/>
            <person name="Yuan Q."/>
            <person name="Ouyang S."/>
            <person name="Liu J."/>
            <person name="Jones K.M."/>
            <person name="Gansberger K."/>
            <person name="Moffat K."/>
            <person name="Hill J."/>
            <person name="Bera J."/>
            <person name="Fadrosh D."/>
            <person name="Jin S."/>
            <person name="Johri S."/>
            <person name="Kim M."/>
            <person name="Overton L."/>
            <person name="Reardon M."/>
            <person name="Tsitrin T."/>
            <person name="Vuong H."/>
            <person name="Weaver B."/>
            <person name="Ciecko A."/>
            <person name="Tallon L."/>
            <person name="Jackson J."/>
            <person name="Pai G."/>
            <person name="Aken S.V."/>
            <person name="Utterback T."/>
            <person name="Reidmuller S."/>
            <person name="Feldblyum T."/>
            <person name="Hsiao J."/>
            <person name="Zismann V."/>
            <person name="Iobst S."/>
            <person name="de Vazeille A.R."/>
            <person name="Buell C.R."/>
            <person name="Ying K."/>
            <person name="Li Y."/>
            <person name="Lu T."/>
            <person name="Huang Y."/>
            <person name="Zhao Q."/>
            <person name="Feng Q."/>
            <person name="Zhang L."/>
            <person name="Zhu J."/>
            <person name="Weng Q."/>
            <person name="Mu J."/>
            <person name="Lu Y."/>
            <person name="Fan D."/>
            <person name="Liu Y."/>
            <person name="Guan J."/>
            <person name="Zhang Y."/>
            <person name="Yu S."/>
            <person name="Liu X."/>
            <person name="Zhang Y."/>
            <person name="Hong G."/>
            <person name="Han B."/>
            <person name="Choisne N."/>
            <person name="Demange N."/>
            <person name="Orjeda G."/>
            <person name="Samain S."/>
            <person name="Cattolico L."/>
            <person name="Pelletier E."/>
            <person name="Couloux A."/>
            <person name="Segurens B."/>
            <person name="Wincker P."/>
            <person name="D'Hont A."/>
            <person name="Scarpelli C."/>
            <person name="Weissenbach J."/>
            <person name="Salanoubat M."/>
            <person name="Quetier F."/>
            <person name="Yu Y."/>
            <person name="Kim H.R."/>
            <person name="Rambo T."/>
            <person name="Currie J."/>
            <person name="Collura K."/>
            <person name="Luo M."/>
            <person name="Yang T."/>
            <person name="Ammiraju J.S.S."/>
            <person name="Engler F."/>
            <person name="Soderlund C."/>
            <person name="Wing R.A."/>
            <person name="Palmer L.E."/>
            <person name="de la Bastide M."/>
            <person name="Spiegel L."/>
            <person name="Nascimento L."/>
            <person name="Zutavern T."/>
            <person name="O'Shaughnessy A."/>
            <person name="Dike S."/>
            <person name="Dedhia N."/>
            <person name="Preston R."/>
            <person name="Balija V."/>
            <person name="McCombie W.R."/>
            <person name="Chow T."/>
            <person name="Chen H."/>
            <person name="Chung M."/>
            <person name="Chen C."/>
            <person name="Shaw J."/>
            <person name="Wu H."/>
            <person name="Hsiao K."/>
            <person name="Chao Y."/>
            <person name="Chu M."/>
            <person name="Cheng C."/>
            <person name="Hour A."/>
            <person name="Lee P."/>
            <person name="Lin S."/>
            <person name="Lin Y."/>
            <person name="Liou J."/>
            <person name="Liu S."/>
            <person name="Hsing Y."/>
            <person name="Raghuvanshi S."/>
            <person name="Mohanty A."/>
            <person name="Bharti A.K."/>
            <person name="Gaur A."/>
            <person name="Gupta V."/>
            <person name="Kumar D."/>
            <person name="Ravi V."/>
            <person name="Vij S."/>
            <person name="Kapur A."/>
            <person name="Khurana P."/>
            <person name="Khurana P."/>
            <person name="Khurana J.P."/>
            <person name="Tyagi A.K."/>
            <person name="Gaikwad K."/>
            <person name="Singh A."/>
            <person name="Dalal V."/>
            <person name="Srivastava S."/>
            <person name="Dixit A."/>
            <person name="Pal A.K."/>
            <person name="Ghazi I.A."/>
            <person name="Yadav M."/>
            <person name="Pandit A."/>
            <person name="Bhargava A."/>
            <person name="Sureshbabu K."/>
            <person name="Batra K."/>
            <person name="Sharma T.R."/>
            <person name="Mohapatra T."/>
            <person name="Singh N.K."/>
            <person name="Messing J."/>
            <person name="Nelson A.B."/>
            <person name="Fuks G."/>
            <person name="Kavchok S."/>
            <person name="Keizer G."/>
            <person name="Linton E."/>
            <person name="Llaca V."/>
            <person name="Song R."/>
            <person name="Tanyolac B."/>
            <person name="Young S."/>
            <person name="Ho-Il K."/>
            <person name="Hahn J.H."/>
            <person name="Sangsakoo G."/>
            <person name="Vanavichit A."/>
            <person name="de Mattos Luiz.A.T."/>
            <person name="Zimmer P.D."/>
            <person name="Malone G."/>
            <person name="Dellagostin O."/>
            <person name="de Oliveira A.C."/>
            <person name="Bevan M."/>
            <person name="Bancroft I."/>
            <person name="Minx P."/>
            <person name="Cordum H."/>
            <person name="Wilson R."/>
            <person name="Cheng Z."/>
            <person name="Jin W."/>
            <person name="Jiang J."/>
            <person name="Leong S.A."/>
            <person name="Iwama H."/>
            <person name="Gojobori T."/>
            <person name="Itoh T."/>
            <person name="Niimura Y."/>
            <person name="Fujii Y."/>
            <person name="Habara T."/>
            <person name="Sakai H."/>
            <person name="Sato Y."/>
            <person name="Wilson G."/>
            <person name="Kumar K."/>
            <person name="McCouch S."/>
            <person name="Juretic N."/>
            <person name="Hoen D."/>
            <person name="Wright S."/>
            <person name="Bruskiewich R."/>
            <person name="Bureau T."/>
            <person name="Miyao A."/>
            <person name="Hirochika H."/>
            <person name="Nishikawa T."/>
            <person name="Kadowaki K."/>
            <person name="Sugiura M."/>
            <person name="Burr B."/>
            <person name="Sasaki T."/>
        </authorList>
    </citation>
    <scope>NUCLEOTIDE SEQUENCE [LARGE SCALE GENOMIC DNA]</scope>
    <source>
        <strain evidence="12">cv. Nipponbare</strain>
    </source>
</reference>
<dbReference type="EMBL" id="AP004010">
    <property type="protein sequence ID" value="BAC21395.1"/>
    <property type="molecule type" value="Genomic_DNA"/>
</dbReference>
<dbReference type="InterPro" id="IPR027417">
    <property type="entry name" value="P-loop_NTPase"/>
</dbReference>
<dbReference type="Gene3D" id="3.80.10.10">
    <property type="entry name" value="Ribonuclease Inhibitor"/>
    <property type="match status" value="1"/>
</dbReference>
<dbReference type="GO" id="GO:0043531">
    <property type="term" value="F:ADP binding"/>
    <property type="evidence" value="ECO:0007669"/>
    <property type="project" value="InterPro"/>
</dbReference>
<feature type="domain" description="Disease resistance N-terminal" evidence="9">
    <location>
        <begin position="12"/>
        <end position="91"/>
    </location>
</feature>
<dbReference type="Gene3D" id="3.40.50.300">
    <property type="entry name" value="P-loop containing nucleotide triphosphate hydrolases"/>
    <property type="match status" value="1"/>
</dbReference>
<dbReference type="PANTHER" id="PTHR23155:SF1062">
    <property type="entry name" value="OS11G0579400 PROTEIN"/>
    <property type="match status" value="1"/>
</dbReference>
<evidence type="ECO:0000256" key="2">
    <source>
        <dbReference type="ARBA" id="ARBA00022614"/>
    </source>
</evidence>
<keyword evidence="4" id="KW-0547">Nucleotide-binding</keyword>
<feature type="compositionally biased region" description="Low complexity" evidence="7">
    <location>
        <begin position="1070"/>
        <end position="1084"/>
    </location>
</feature>
<name>Q8H4K9_ORYSJ</name>
<dbReference type="SUPFAM" id="SSF52058">
    <property type="entry name" value="L domain-like"/>
    <property type="match status" value="1"/>
</dbReference>
<dbReference type="SUPFAM" id="SSF52540">
    <property type="entry name" value="P-loop containing nucleoside triphosphate hydrolases"/>
    <property type="match status" value="1"/>
</dbReference>
<feature type="compositionally biased region" description="Basic and acidic residues" evidence="7">
    <location>
        <begin position="1050"/>
        <end position="1066"/>
    </location>
</feature>
<dbReference type="InterPro" id="IPR038005">
    <property type="entry name" value="RX-like_CC"/>
</dbReference>
<evidence type="ECO:0000259" key="8">
    <source>
        <dbReference type="Pfam" id="PF00931"/>
    </source>
</evidence>
<dbReference type="AlphaFoldDB" id="Q8H4K9"/>
<feature type="domain" description="Disease resistance R13L4/SHOC-2-like LRR" evidence="10">
    <location>
        <begin position="721"/>
        <end position="1061"/>
    </location>
</feature>
<dbReference type="Pfam" id="PF23598">
    <property type="entry name" value="LRR_14"/>
    <property type="match status" value="1"/>
</dbReference>
<keyword evidence="2" id="KW-0433">Leucine-rich repeat</keyword>
<dbReference type="InterPro" id="IPR002182">
    <property type="entry name" value="NB-ARC"/>
</dbReference>
<dbReference type="InterPro" id="IPR055414">
    <property type="entry name" value="LRR_R13L4/SHOC2-like"/>
</dbReference>
<dbReference type="Gene3D" id="1.20.5.4130">
    <property type="match status" value="1"/>
</dbReference>
<feature type="region of interest" description="Disordered" evidence="7">
    <location>
        <begin position="157"/>
        <end position="194"/>
    </location>
</feature>
<dbReference type="Proteomes" id="UP000000763">
    <property type="component" value="Chromosome 7"/>
</dbReference>
<evidence type="ECO:0000256" key="4">
    <source>
        <dbReference type="ARBA" id="ARBA00022741"/>
    </source>
</evidence>
<feature type="region of interest" description="Disordered" evidence="7">
    <location>
        <begin position="1050"/>
        <end position="1130"/>
    </location>
</feature>
<evidence type="ECO:0000259" key="9">
    <source>
        <dbReference type="Pfam" id="PF18052"/>
    </source>
</evidence>
<proteinExistence type="inferred from homology"/>
<organism evidence="11 12">
    <name type="scientific">Oryza sativa subsp. japonica</name>
    <name type="common">Rice</name>
    <dbReference type="NCBI Taxonomy" id="39947"/>
    <lineage>
        <taxon>Eukaryota</taxon>
        <taxon>Viridiplantae</taxon>
        <taxon>Streptophyta</taxon>
        <taxon>Embryophyta</taxon>
        <taxon>Tracheophyta</taxon>
        <taxon>Spermatophyta</taxon>
        <taxon>Magnoliopsida</taxon>
        <taxon>Liliopsida</taxon>
        <taxon>Poales</taxon>
        <taxon>Poaceae</taxon>
        <taxon>BOP clade</taxon>
        <taxon>Oryzoideae</taxon>
        <taxon>Oryzeae</taxon>
        <taxon>Oryzinae</taxon>
        <taxon>Oryza</taxon>
        <taxon>Oryza sativa</taxon>
    </lineage>
</organism>
<feature type="compositionally biased region" description="Basic and acidic residues" evidence="7">
    <location>
        <begin position="1095"/>
        <end position="1109"/>
    </location>
</feature>
<gene>
    <name evidence="11" type="primary">OJ1351_C05.115</name>
</gene>
<feature type="compositionally biased region" description="Low complexity" evidence="7">
    <location>
        <begin position="1110"/>
        <end position="1122"/>
    </location>
</feature>
<evidence type="ECO:0000259" key="10">
    <source>
        <dbReference type="Pfam" id="PF23598"/>
    </source>
</evidence>
<evidence type="ECO:0000256" key="3">
    <source>
        <dbReference type="ARBA" id="ARBA00022737"/>
    </source>
</evidence>
<dbReference type="GO" id="GO:0051707">
    <property type="term" value="P:response to other organism"/>
    <property type="evidence" value="ECO:0007669"/>
    <property type="project" value="UniProtKB-ARBA"/>
</dbReference>
<evidence type="ECO:0000313" key="12">
    <source>
        <dbReference type="Proteomes" id="UP000000763"/>
    </source>
</evidence>
<evidence type="ECO:0000313" key="11">
    <source>
        <dbReference type="EMBL" id="BAC21395.1"/>
    </source>
</evidence>
<protein>
    <submittedName>
        <fullName evidence="11">NBS-LRR type resistance protein</fullName>
    </submittedName>
</protein>
<dbReference type="InterPro" id="IPR044974">
    <property type="entry name" value="Disease_R_plants"/>
</dbReference>
<evidence type="ECO:0000256" key="6">
    <source>
        <dbReference type="ARBA" id="ARBA00023054"/>
    </source>
</evidence>